<dbReference type="Proteomes" id="UP001337723">
    <property type="component" value="Chromosome"/>
</dbReference>
<keyword evidence="3" id="KW-0378">Hydrolase</keyword>
<dbReference type="EMBL" id="AP027266">
    <property type="protein sequence ID" value="BDW85897.1"/>
    <property type="molecule type" value="Genomic_DNA"/>
</dbReference>
<evidence type="ECO:0000259" key="2">
    <source>
        <dbReference type="Pfam" id="PF07486"/>
    </source>
</evidence>
<dbReference type="AlphaFoldDB" id="A0AA48H8U8"/>
<keyword evidence="1" id="KW-0732">Signal</keyword>
<accession>A0AA48H8U8</accession>
<organism evidence="3 4">
    <name type="scientific">Roseicyclus marinus</name>
    <dbReference type="NCBI Taxonomy" id="2161673"/>
    <lineage>
        <taxon>Bacteria</taxon>
        <taxon>Pseudomonadati</taxon>
        <taxon>Pseudomonadota</taxon>
        <taxon>Alphaproteobacteria</taxon>
        <taxon>Rhodobacterales</taxon>
        <taxon>Roseobacteraceae</taxon>
        <taxon>Roseicyclus</taxon>
    </lineage>
</organism>
<protein>
    <submittedName>
        <fullName evidence="3">Cell wall hydrolase</fullName>
    </submittedName>
</protein>
<reference evidence="3 4" key="1">
    <citation type="submission" date="2023-01" db="EMBL/GenBank/DDBJ databases">
        <title>Complete genome sequence of Roseicyclus marinus strain Dej080120_10.</title>
        <authorList>
            <person name="Ueki S."/>
            <person name="Maruyama F."/>
        </authorList>
    </citation>
    <scope>NUCLEOTIDE SEQUENCE [LARGE SCALE GENOMIC DNA]</scope>
    <source>
        <strain evidence="3 4">Dej080120_10</strain>
    </source>
</reference>
<dbReference type="RefSeq" id="WP_338271743.1">
    <property type="nucleotide sequence ID" value="NZ_AP027266.1"/>
</dbReference>
<feature type="signal peptide" evidence="1">
    <location>
        <begin position="1"/>
        <end position="23"/>
    </location>
</feature>
<proteinExistence type="predicted"/>
<dbReference type="KEGG" id="rmai:MACH21_20740"/>
<dbReference type="GO" id="GO:0016787">
    <property type="term" value="F:hydrolase activity"/>
    <property type="evidence" value="ECO:0007669"/>
    <property type="project" value="UniProtKB-KW"/>
</dbReference>
<name>A0AA48H8U8_9RHOB</name>
<keyword evidence="4" id="KW-1185">Reference proteome</keyword>
<dbReference type="Gene3D" id="1.10.10.2520">
    <property type="entry name" value="Cell wall hydrolase SleB, domain 1"/>
    <property type="match status" value="1"/>
</dbReference>
<dbReference type="Pfam" id="PF07486">
    <property type="entry name" value="Hydrolase_2"/>
    <property type="match status" value="1"/>
</dbReference>
<evidence type="ECO:0000256" key="1">
    <source>
        <dbReference type="SAM" id="SignalP"/>
    </source>
</evidence>
<feature type="chain" id="PRO_5046253446" evidence="1">
    <location>
        <begin position="24"/>
        <end position="233"/>
    </location>
</feature>
<evidence type="ECO:0000313" key="4">
    <source>
        <dbReference type="Proteomes" id="UP001337723"/>
    </source>
</evidence>
<gene>
    <name evidence="3" type="ORF">MACH21_20740</name>
</gene>
<evidence type="ECO:0000313" key="3">
    <source>
        <dbReference type="EMBL" id="BDW85897.1"/>
    </source>
</evidence>
<sequence>MGKTRIGVALCAAMLVFGAGARADVTASTSTPGIAVEILPDVGVETDIGSRLGALMGIETASLSGLSGDRVRQIGAPFTGGATGRDRRVMSASRLDSMPRPRGNAQWRCMTEAIYFEARGESVEGQYAVAEVILNRVDSRNYPDSVCGVVNQGTGRRYACQFTYTCDGIPEIVTDRRAWNRAGNIARIMLDGAPRDLTAGATHYHADYVSPRWARVYPRTARYGTHIFYRQQY</sequence>
<feature type="domain" description="Cell wall hydrolase SleB" evidence="2">
    <location>
        <begin position="120"/>
        <end position="229"/>
    </location>
</feature>
<dbReference type="InterPro" id="IPR042047">
    <property type="entry name" value="SleB_dom1"/>
</dbReference>
<dbReference type="InterPro" id="IPR011105">
    <property type="entry name" value="Cell_wall_hydrolase_SleB"/>
</dbReference>